<comment type="caution">
    <text evidence="9">The sequence shown here is derived from an EMBL/GenBank/DDBJ whole genome shotgun (WGS) entry which is preliminary data.</text>
</comment>
<evidence type="ECO:0000256" key="4">
    <source>
        <dbReference type="ARBA" id="ARBA00023157"/>
    </source>
</evidence>
<evidence type="ECO:0000256" key="2">
    <source>
        <dbReference type="ARBA" id="ARBA00022729"/>
    </source>
</evidence>
<feature type="domain" description="Thioredoxin" evidence="7">
    <location>
        <begin position="174"/>
        <end position="355"/>
    </location>
</feature>
<keyword evidence="3" id="KW-0560">Oxidoreductase</keyword>
<dbReference type="Proteomes" id="UP000231990">
    <property type="component" value="Unassembled WGS sequence"/>
</dbReference>
<evidence type="ECO:0000313" key="11">
    <source>
        <dbReference type="Proteomes" id="UP000231990"/>
    </source>
</evidence>
<keyword evidence="6" id="KW-0812">Transmembrane</keyword>
<dbReference type="InterPro" id="IPR013766">
    <property type="entry name" value="Thioredoxin_domain"/>
</dbReference>
<dbReference type="Pfam" id="PF13462">
    <property type="entry name" value="Thioredoxin_4"/>
    <property type="match status" value="1"/>
</dbReference>
<dbReference type="EMBL" id="NPDZ01000011">
    <property type="protein sequence ID" value="PJZ72241.1"/>
    <property type="molecule type" value="Genomic_DNA"/>
</dbReference>
<feature type="transmembrane region" description="Helical" evidence="6">
    <location>
        <begin position="20"/>
        <end position="39"/>
    </location>
</feature>
<protein>
    <submittedName>
        <fullName evidence="9">Oxidoreductase</fullName>
    </submittedName>
</protein>
<evidence type="ECO:0000256" key="5">
    <source>
        <dbReference type="ARBA" id="ARBA00023284"/>
    </source>
</evidence>
<evidence type="ECO:0000256" key="1">
    <source>
        <dbReference type="ARBA" id="ARBA00005791"/>
    </source>
</evidence>
<evidence type="ECO:0000256" key="6">
    <source>
        <dbReference type="SAM" id="Phobius"/>
    </source>
</evidence>
<evidence type="ECO:0000313" key="9">
    <source>
        <dbReference type="EMBL" id="PJZ72241.1"/>
    </source>
</evidence>
<keyword evidence="6" id="KW-0472">Membrane</keyword>
<dbReference type="EMBL" id="NPDY01000019">
    <property type="protein sequence ID" value="PJZ68586.1"/>
    <property type="molecule type" value="Genomic_DNA"/>
</dbReference>
<keyword evidence="6" id="KW-1133">Transmembrane helix</keyword>
<gene>
    <name evidence="8" type="ORF">CH360_15505</name>
    <name evidence="9" type="ORF">CH373_15050</name>
</gene>
<sequence>MSEESTSKWMKPFSSFNTSTYSILGILIAYIGITAYPLFKFFYPEYNLTVGYRVYTFGDVAKEKPEVYRKYIIEANNLAYRMFSQFASSKILDIEAKERGIEVKDLTKFAQGYEPSEQEKMDTYNQYKATVPDLKGKSYGQVQEKIAMYLKRMKEDEEKQSFYQQLRGKYEVNIHVPEPPPAERLNITTKGNPSLGPEDAKVTIVEFSDFECPYCKRSQEVTKILREKYQGKIRWVFRDFPLSFHQNAMYAHMAANCAIPQGKYWEFFQVLFQNSGNLEKSKVISLAQSSGLNVGQLQSCIADSKGSVKSEIEQDMADGQEYGVNGTPAFFINGLVVEGAQPIESFTKIIDEELKN</sequence>
<dbReference type="SUPFAM" id="SSF52833">
    <property type="entry name" value="Thioredoxin-like"/>
    <property type="match status" value="1"/>
</dbReference>
<evidence type="ECO:0000256" key="3">
    <source>
        <dbReference type="ARBA" id="ARBA00023002"/>
    </source>
</evidence>
<dbReference type="AlphaFoldDB" id="A0A2M9ZJP3"/>
<evidence type="ECO:0000313" key="10">
    <source>
        <dbReference type="Proteomes" id="UP000231962"/>
    </source>
</evidence>
<dbReference type="PANTHER" id="PTHR13887:SF14">
    <property type="entry name" value="DISULFIDE BOND FORMATION PROTEIN D"/>
    <property type="match status" value="1"/>
</dbReference>
<keyword evidence="10" id="KW-1185">Reference proteome</keyword>
<comment type="similarity">
    <text evidence="1">Belongs to the thioredoxin family. DsbA subfamily.</text>
</comment>
<keyword evidence="4" id="KW-1015">Disulfide bond</keyword>
<organism evidence="9 11">
    <name type="scientific">Leptospira perolatii</name>
    <dbReference type="NCBI Taxonomy" id="2023191"/>
    <lineage>
        <taxon>Bacteria</taxon>
        <taxon>Pseudomonadati</taxon>
        <taxon>Spirochaetota</taxon>
        <taxon>Spirochaetia</taxon>
        <taxon>Leptospirales</taxon>
        <taxon>Leptospiraceae</taxon>
        <taxon>Leptospira</taxon>
    </lineage>
</organism>
<reference evidence="10 11" key="1">
    <citation type="submission" date="2017-07" db="EMBL/GenBank/DDBJ databases">
        <title>Leptospira spp. isolated from tropical soils.</title>
        <authorList>
            <person name="Thibeaux R."/>
            <person name="Iraola G."/>
            <person name="Ferres I."/>
            <person name="Bierque E."/>
            <person name="Girault D."/>
            <person name="Soupe-Gilbert M.-E."/>
            <person name="Picardeau M."/>
            <person name="Goarant C."/>
        </authorList>
    </citation>
    <scope>NUCLEOTIDE SEQUENCE [LARGE SCALE GENOMIC DNA]</scope>
    <source>
        <strain evidence="9 11">FH1-B-B1</strain>
        <strain evidence="8 10">FH1-B-C1</strain>
    </source>
</reference>
<dbReference type="Gene3D" id="3.40.30.10">
    <property type="entry name" value="Glutaredoxin"/>
    <property type="match status" value="1"/>
</dbReference>
<dbReference type="GO" id="GO:0016491">
    <property type="term" value="F:oxidoreductase activity"/>
    <property type="evidence" value="ECO:0007669"/>
    <property type="project" value="UniProtKB-KW"/>
</dbReference>
<dbReference type="RefSeq" id="WP_100714965.1">
    <property type="nucleotide sequence ID" value="NZ_NPDY01000019.1"/>
</dbReference>
<keyword evidence="5" id="KW-0676">Redox-active center</keyword>
<dbReference type="InterPro" id="IPR012336">
    <property type="entry name" value="Thioredoxin-like_fold"/>
</dbReference>
<evidence type="ECO:0000259" key="7">
    <source>
        <dbReference type="PROSITE" id="PS51352"/>
    </source>
</evidence>
<dbReference type="Proteomes" id="UP000231962">
    <property type="component" value="Unassembled WGS sequence"/>
</dbReference>
<name>A0A2M9ZJP3_9LEPT</name>
<accession>A0A2M9ZJP3</accession>
<dbReference type="OrthoDB" id="117402at2"/>
<dbReference type="PROSITE" id="PS51352">
    <property type="entry name" value="THIOREDOXIN_2"/>
    <property type="match status" value="1"/>
</dbReference>
<dbReference type="PANTHER" id="PTHR13887">
    <property type="entry name" value="GLUTATHIONE S-TRANSFERASE KAPPA"/>
    <property type="match status" value="1"/>
</dbReference>
<evidence type="ECO:0000313" key="8">
    <source>
        <dbReference type="EMBL" id="PJZ68586.1"/>
    </source>
</evidence>
<keyword evidence="2" id="KW-0732">Signal</keyword>
<proteinExistence type="inferred from homology"/>
<dbReference type="InterPro" id="IPR036249">
    <property type="entry name" value="Thioredoxin-like_sf"/>
</dbReference>